<dbReference type="GO" id="GO:0009432">
    <property type="term" value="P:SOS response"/>
    <property type="evidence" value="ECO:0007669"/>
    <property type="project" value="UniProtKB-KW"/>
</dbReference>
<evidence type="ECO:0000256" key="1">
    <source>
        <dbReference type="ARBA" id="ARBA00007484"/>
    </source>
</evidence>
<evidence type="ECO:0000313" key="9">
    <source>
        <dbReference type="EMBL" id="CAE07559.1"/>
    </source>
</evidence>
<name>Q7U7E1_PARMW</name>
<dbReference type="KEGG" id="syw:SYNW1044"/>
<dbReference type="eggNOG" id="COG1974">
    <property type="taxonomic scope" value="Bacteria"/>
</dbReference>
<evidence type="ECO:0000313" key="10">
    <source>
        <dbReference type="Proteomes" id="UP000001422"/>
    </source>
</evidence>
<dbReference type="InterPro" id="IPR039418">
    <property type="entry name" value="LexA-like"/>
</dbReference>
<dbReference type="InterPro" id="IPR036286">
    <property type="entry name" value="LexA/Signal_pep-like_sf"/>
</dbReference>
<evidence type="ECO:0000256" key="4">
    <source>
        <dbReference type="ARBA" id="ARBA00022813"/>
    </source>
</evidence>
<dbReference type="NCBIfam" id="NF007621">
    <property type="entry name" value="PRK10276.1"/>
    <property type="match status" value="1"/>
</dbReference>
<protein>
    <submittedName>
        <fullName evidence="9">SOS mutagenesis protein UmuD</fullName>
        <ecNumber evidence="9">3.4.21.-</ecNumber>
    </submittedName>
</protein>
<dbReference type="SUPFAM" id="SSF51306">
    <property type="entry name" value="LexA/Signal peptidase"/>
    <property type="match status" value="1"/>
</dbReference>
<reference evidence="9 10" key="1">
    <citation type="journal article" date="2003" name="Nature">
        <title>The genome of a motile marine Synechococcus.</title>
        <authorList>
            <person name="Palenik B."/>
            <person name="Brahamsha B."/>
            <person name="Larimer F."/>
            <person name="Land M."/>
            <person name="Hauser L."/>
            <person name="Chain P."/>
            <person name="Lamerdin J."/>
            <person name="Regala W."/>
            <person name="Allen E.A."/>
            <person name="McCarren J."/>
            <person name="Paulsen I."/>
            <person name="Dufresne A."/>
            <person name="Partensky F."/>
            <person name="Webb E."/>
            <person name="Waterbury J."/>
        </authorList>
    </citation>
    <scope>NUCLEOTIDE SEQUENCE [LARGE SCALE GENOMIC DNA]</scope>
    <source>
        <strain evidence="9 10">WH8102</strain>
    </source>
</reference>
<dbReference type="EMBL" id="BX569691">
    <property type="protein sequence ID" value="CAE07559.1"/>
    <property type="molecule type" value="Genomic_DNA"/>
</dbReference>
<keyword evidence="4 7" id="KW-0068">Autocatalytic cleavage</keyword>
<evidence type="ECO:0000256" key="2">
    <source>
        <dbReference type="ARBA" id="ARBA00022763"/>
    </source>
</evidence>
<comment type="similarity">
    <text evidence="1 7">Belongs to the peptidase S24 family.</text>
</comment>
<accession>Q7U7E1</accession>
<dbReference type="PRINTS" id="PR00726">
    <property type="entry name" value="LEXASERPTASE"/>
</dbReference>
<organism evidence="9 10">
    <name type="scientific">Parasynechococcus marenigrum (strain WH8102)</name>
    <dbReference type="NCBI Taxonomy" id="84588"/>
    <lineage>
        <taxon>Bacteria</taxon>
        <taxon>Bacillati</taxon>
        <taxon>Cyanobacteriota</taxon>
        <taxon>Cyanophyceae</taxon>
        <taxon>Synechococcales</taxon>
        <taxon>Prochlorococcaceae</taxon>
        <taxon>Parasynechococcus</taxon>
        <taxon>Parasynechococcus marenigrum</taxon>
    </lineage>
</organism>
<evidence type="ECO:0000256" key="3">
    <source>
        <dbReference type="ARBA" id="ARBA00022801"/>
    </source>
</evidence>
<evidence type="ECO:0000256" key="7">
    <source>
        <dbReference type="RuleBase" id="RU003991"/>
    </source>
</evidence>
<dbReference type="GO" id="GO:0016787">
    <property type="term" value="F:hydrolase activity"/>
    <property type="evidence" value="ECO:0007669"/>
    <property type="project" value="UniProtKB-KW"/>
</dbReference>
<keyword evidence="6" id="KW-0742">SOS response</keyword>
<dbReference type="InterPro" id="IPR015927">
    <property type="entry name" value="Peptidase_S24_S26A/B/C"/>
</dbReference>
<dbReference type="InterPro" id="IPR050077">
    <property type="entry name" value="LexA_repressor"/>
</dbReference>
<keyword evidence="2" id="KW-0227">DNA damage</keyword>
<dbReference type="STRING" id="84588.SYNW1044"/>
<dbReference type="CDD" id="cd06529">
    <property type="entry name" value="S24_LexA-like"/>
    <property type="match status" value="1"/>
</dbReference>
<dbReference type="GO" id="GO:0003677">
    <property type="term" value="F:DNA binding"/>
    <property type="evidence" value="ECO:0007669"/>
    <property type="project" value="InterPro"/>
</dbReference>
<keyword evidence="3 7" id="KW-0378">Hydrolase</keyword>
<dbReference type="PANTHER" id="PTHR33516">
    <property type="entry name" value="LEXA REPRESSOR"/>
    <property type="match status" value="1"/>
</dbReference>
<dbReference type="PANTHER" id="PTHR33516:SF2">
    <property type="entry name" value="LEXA REPRESSOR-RELATED"/>
    <property type="match status" value="1"/>
</dbReference>
<dbReference type="HOGENOM" id="CLU_066192_0_4_3"/>
<dbReference type="GO" id="GO:0006281">
    <property type="term" value="P:DNA repair"/>
    <property type="evidence" value="ECO:0007669"/>
    <property type="project" value="UniProtKB-KW"/>
</dbReference>
<dbReference type="Pfam" id="PF00717">
    <property type="entry name" value="Peptidase_S24"/>
    <property type="match status" value="1"/>
</dbReference>
<dbReference type="RefSeq" id="WP_011127909.1">
    <property type="nucleotide sequence ID" value="NC_005070.1"/>
</dbReference>
<evidence type="ECO:0000259" key="8">
    <source>
        <dbReference type="Pfam" id="PF00717"/>
    </source>
</evidence>
<gene>
    <name evidence="9" type="ordered locus">SYNW1044</name>
</gene>
<feature type="domain" description="Peptidase S24/S26A/S26B/S26C" evidence="8">
    <location>
        <begin position="20"/>
        <end position="137"/>
    </location>
</feature>
<dbReference type="AlphaFoldDB" id="Q7U7E1"/>
<evidence type="ECO:0000256" key="6">
    <source>
        <dbReference type="ARBA" id="ARBA00023236"/>
    </source>
</evidence>
<sequence length="143" mass="15820">MDVRHQPLPLQPRRTRLSLPLAGERVAAGFPSPADDYVEVGIDLNDQLIRHPTSTFFLRVSGESMLGAGIHDGDLLVVDRSLDPRPGRVVVAVLDGEFTLKRLVQHHGRLRLEAANPAYPPLELHRCGDVQIWGVAIHVIHPL</sequence>
<proteinExistence type="inferred from homology"/>
<evidence type="ECO:0000256" key="5">
    <source>
        <dbReference type="ARBA" id="ARBA00023204"/>
    </source>
</evidence>
<keyword evidence="5" id="KW-0234">DNA repair</keyword>
<dbReference type="Gene3D" id="2.10.109.10">
    <property type="entry name" value="Umud Fragment, subunit A"/>
    <property type="match status" value="1"/>
</dbReference>
<dbReference type="InterPro" id="IPR006197">
    <property type="entry name" value="Peptidase_S24_LexA"/>
</dbReference>
<dbReference type="EC" id="3.4.21.-" evidence="9"/>
<dbReference type="GO" id="GO:0006355">
    <property type="term" value="P:regulation of DNA-templated transcription"/>
    <property type="evidence" value="ECO:0007669"/>
    <property type="project" value="InterPro"/>
</dbReference>
<keyword evidence="10" id="KW-1185">Reference proteome</keyword>
<dbReference type="MEROPS" id="S24.003"/>
<dbReference type="Proteomes" id="UP000001422">
    <property type="component" value="Chromosome"/>
</dbReference>